<dbReference type="PROSITE" id="PS51257">
    <property type="entry name" value="PROKAR_LIPOPROTEIN"/>
    <property type="match status" value="1"/>
</dbReference>
<feature type="chain" id="PRO_5026981022" evidence="1">
    <location>
        <begin position="20"/>
        <end position="146"/>
    </location>
</feature>
<evidence type="ECO:0000313" key="2">
    <source>
        <dbReference type="EMBL" id="MXR67264.1"/>
    </source>
</evidence>
<reference evidence="2 3" key="1">
    <citation type="submission" date="2019-12" db="EMBL/GenBank/DDBJ databases">
        <title>Shewanella insulae sp. nov., isolated from a tidal flat.</title>
        <authorList>
            <person name="Yoon J.-H."/>
        </authorList>
    </citation>
    <scope>NUCLEOTIDE SEQUENCE [LARGE SCALE GENOMIC DNA]</scope>
    <source>
        <strain evidence="2 3">JBTF-M18</strain>
    </source>
</reference>
<evidence type="ECO:0000256" key="1">
    <source>
        <dbReference type="SAM" id="SignalP"/>
    </source>
</evidence>
<feature type="signal peptide" evidence="1">
    <location>
        <begin position="1"/>
        <end position="19"/>
    </location>
</feature>
<keyword evidence="1" id="KW-0732">Signal</keyword>
<dbReference type="EMBL" id="WRPA01000001">
    <property type="protein sequence ID" value="MXR67264.1"/>
    <property type="molecule type" value="Genomic_DNA"/>
</dbReference>
<evidence type="ECO:0000313" key="3">
    <source>
        <dbReference type="Proteomes" id="UP000474778"/>
    </source>
</evidence>
<comment type="caution">
    <text evidence="2">The sequence shown here is derived from an EMBL/GenBank/DDBJ whole genome shotgun (WGS) entry which is preliminary data.</text>
</comment>
<proteinExistence type="predicted"/>
<dbReference type="RefSeq" id="WP_160793275.1">
    <property type="nucleotide sequence ID" value="NZ_WRPA01000001.1"/>
</dbReference>
<dbReference type="AlphaFoldDB" id="A0A6L7HUG9"/>
<name>A0A6L7HUG9_9GAMM</name>
<sequence>MSKKLFVSAMLTLALTACGTTQETPGDSETINKALSAANLVEVSGENLSDYWQPKSTKPVMLKSRPSWFPKGAGKFSYFVIIDSQGNEVSKTLVGSMPEGWMTQAMLNKMPKVSYLASANNPEHITVKALLTSEVMPRHLIKSNLH</sequence>
<gene>
    <name evidence="2" type="ORF">GNT65_01000</name>
</gene>
<keyword evidence="3" id="KW-1185">Reference proteome</keyword>
<accession>A0A6L7HUG9</accession>
<organism evidence="2 3">
    <name type="scientific">Shewanella insulae</name>
    <dbReference type="NCBI Taxonomy" id="2681496"/>
    <lineage>
        <taxon>Bacteria</taxon>
        <taxon>Pseudomonadati</taxon>
        <taxon>Pseudomonadota</taxon>
        <taxon>Gammaproteobacteria</taxon>
        <taxon>Alteromonadales</taxon>
        <taxon>Shewanellaceae</taxon>
        <taxon>Shewanella</taxon>
    </lineage>
</organism>
<dbReference type="Proteomes" id="UP000474778">
    <property type="component" value="Unassembled WGS sequence"/>
</dbReference>
<protein>
    <submittedName>
        <fullName evidence="2">Uncharacterized protein</fullName>
    </submittedName>
</protein>